<accession>A0A6C0IMX7</accession>
<evidence type="ECO:0000256" key="1">
    <source>
        <dbReference type="SAM" id="Coils"/>
    </source>
</evidence>
<proteinExistence type="predicted"/>
<feature type="coiled-coil region" evidence="1">
    <location>
        <begin position="5"/>
        <end position="35"/>
    </location>
</feature>
<name>A0A6C0IMX7_9ZZZZ</name>
<organism evidence="2">
    <name type="scientific">viral metagenome</name>
    <dbReference type="NCBI Taxonomy" id="1070528"/>
    <lineage>
        <taxon>unclassified sequences</taxon>
        <taxon>metagenomes</taxon>
        <taxon>organismal metagenomes</taxon>
    </lineage>
</organism>
<keyword evidence="1" id="KW-0175">Coiled coil</keyword>
<dbReference type="EMBL" id="MN740211">
    <property type="protein sequence ID" value="QHT93940.1"/>
    <property type="molecule type" value="Genomic_DNA"/>
</dbReference>
<reference evidence="2" key="1">
    <citation type="journal article" date="2020" name="Nature">
        <title>Giant virus diversity and host interactions through global metagenomics.</title>
        <authorList>
            <person name="Schulz F."/>
            <person name="Roux S."/>
            <person name="Paez-Espino D."/>
            <person name="Jungbluth S."/>
            <person name="Walsh D.A."/>
            <person name="Denef V.J."/>
            <person name="McMahon K.D."/>
            <person name="Konstantinidis K.T."/>
            <person name="Eloe-Fadrosh E.A."/>
            <person name="Kyrpides N.C."/>
            <person name="Woyke T."/>
        </authorList>
    </citation>
    <scope>NUCLEOTIDE SEQUENCE</scope>
    <source>
        <strain evidence="2">GVMAG-M-3300024258-14</strain>
    </source>
</reference>
<dbReference type="AlphaFoldDB" id="A0A6C0IMX7"/>
<evidence type="ECO:0000313" key="2">
    <source>
        <dbReference type="EMBL" id="QHT93940.1"/>
    </source>
</evidence>
<sequence>MRMIYTREKTRVEKMKQIQEEYEKQKLENDVKQDIQKQVKMTGKNVSMFLKFKLSVPCQGCHR</sequence>
<protein>
    <submittedName>
        <fullName evidence="2">Uncharacterized protein</fullName>
    </submittedName>
</protein>